<dbReference type="AlphaFoldDB" id="A0A517VSN6"/>
<sequence length="565" mass="63626">MEPSKSPNEIYELFDALYSKEISAEKHRQLQHQLKNDPQAREAYYDYLDILQGLGDLSQEEQDIISFGEVVGKIDEPINSISTPPETPSKKTSHAILKYVTIIAASGILALGIEWWALGRTPWNPPISKQVVVVPQQPPALVATLVRARDCQWAGELQPKFEGQRLLTRELSLEQGVAEFRFDSGVRLIIEGPTKLSIDSSNSATLKLGRVVLHGHELAEEFELSTPRANLYDIGTEYGASVNKNGDVEVHVFQGAVRIQQKEGESPANDRFIIEAGAAKQIGQASNTDIPVRPDSFKRETHDQARKKGFVKDELIAYESFNATGGLGSNKKPEWRNGGMGWNGNWRVGVDRNFPAQGSVLPKKSLEFPRFKNDARNGALKIGLNRSAWRSLQKPIRLDTDAIYYLSFYINKSKQLDASETQYGSISFRTLNWPEDGRKLLFGMTSSKYPSLIHNSESYHVSPSLRIHKNYFYVGKIVASKNTPDQMFLRVYSKEDSDYKQEPLVWTCVSKPTFDNSVFDQVLVYVGGKGEYLFDELRIGHTWNSVTNFEHPQPPLKKAAKNTRD</sequence>
<dbReference type="GO" id="GO:0016989">
    <property type="term" value="F:sigma factor antagonist activity"/>
    <property type="evidence" value="ECO:0007669"/>
    <property type="project" value="TreeGrafter"/>
</dbReference>
<feature type="transmembrane region" description="Helical" evidence="1">
    <location>
        <begin position="96"/>
        <end position="118"/>
    </location>
</feature>
<reference evidence="3 4" key="1">
    <citation type="submission" date="2019-03" db="EMBL/GenBank/DDBJ databases">
        <title>Deep-cultivation of Planctomycetes and their phenomic and genomic characterization uncovers novel biology.</title>
        <authorList>
            <person name="Wiegand S."/>
            <person name="Jogler M."/>
            <person name="Boedeker C."/>
            <person name="Pinto D."/>
            <person name="Vollmers J."/>
            <person name="Rivas-Marin E."/>
            <person name="Kohn T."/>
            <person name="Peeters S.H."/>
            <person name="Heuer A."/>
            <person name="Rast P."/>
            <person name="Oberbeckmann S."/>
            <person name="Bunk B."/>
            <person name="Jeske O."/>
            <person name="Meyerdierks A."/>
            <person name="Storesund J.E."/>
            <person name="Kallscheuer N."/>
            <person name="Luecker S."/>
            <person name="Lage O.M."/>
            <person name="Pohl T."/>
            <person name="Merkel B.J."/>
            <person name="Hornburger P."/>
            <person name="Mueller R.-W."/>
            <person name="Bruemmer F."/>
            <person name="Labrenz M."/>
            <person name="Spormann A.M."/>
            <person name="Op den Camp H."/>
            <person name="Overmann J."/>
            <person name="Amann R."/>
            <person name="Jetten M.S.M."/>
            <person name="Mascher T."/>
            <person name="Medema M.H."/>
            <person name="Devos D.P."/>
            <person name="Kaster A.-K."/>
            <person name="Ovreas L."/>
            <person name="Rohde M."/>
            <person name="Galperin M.Y."/>
            <person name="Jogler C."/>
        </authorList>
    </citation>
    <scope>NUCLEOTIDE SEQUENCE [LARGE SCALE GENOMIC DNA]</scope>
    <source>
        <strain evidence="3 4">V144</strain>
    </source>
</reference>
<evidence type="ECO:0000256" key="1">
    <source>
        <dbReference type="SAM" id="Phobius"/>
    </source>
</evidence>
<keyword evidence="1" id="KW-0812">Transmembrane</keyword>
<dbReference type="InterPro" id="IPR012373">
    <property type="entry name" value="Ferrdict_sens_TM"/>
</dbReference>
<evidence type="ECO:0000313" key="3">
    <source>
        <dbReference type="EMBL" id="QDT96023.1"/>
    </source>
</evidence>
<evidence type="ECO:0000259" key="2">
    <source>
        <dbReference type="Pfam" id="PF04773"/>
    </source>
</evidence>
<dbReference type="InterPro" id="IPR006860">
    <property type="entry name" value="FecR"/>
</dbReference>
<evidence type="ECO:0000313" key="4">
    <source>
        <dbReference type="Proteomes" id="UP000318704"/>
    </source>
</evidence>
<keyword evidence="1" id="KW-0472">Membrane</keyword>
<name>A0A517VSN6_9PLAN</name>
<dbReference type="RefSeq" id="WP_144983464.1">
    <property type="nucleotide sequence ID" value="NZ_CP037920.1"/>
</dbReference>
<accession>A0A517VSN6</accession>
<proteinExistence type="predicted"/>
<dbReference type="Proteomes" id="UP000318704">
    <property type="component" value="Chromosome"/>
</dbReference>
<feature type="domain" description="FecR protein" evidence="2">
    <location>
        <begin position="176"/>
        <end position="258"/>
    </location>
</feature>
<dbReference type="EMBL" id="CP037920">
    <property type="protein sequence ID" value="QDT96023.1"/>
    <property type="molecule type" value="Genomic_DNA"/>
</dbReference>
<dbReference type="PANTHER" id="PTHR30273:SF2">
    <property type="entry name" value="PROTEIN FECR"/>
    <property type="match status" value="1"/>
</dbReference>
<protein>
    <submittedName>
        <fullName evidence="3">FecR protein</fullName>
    </submittedName>
</protein>
<dbReference type="Pfam" id="PF04773">
    <property type="entry name" value="FecR"/>
    <property type="match status" value="1"/>
</dbReference>
<organism evidence="3 4">
    <name type="scientific">Gimesia aquarii</name>
    <dbReference type="NCBI Taxonomy" id="2527964"/>
    <lineage>
        <taxon>Bacteria</taxon>
        <taxon>Pseudomonadati</taxon>
        <taxon>Planctomycetota</taxon>
        <taxon>Planctomycetia</taxon>
        <taxon>Planctomycetales</taxon>
        <taxon>Planctomycetaceae</taxon>
        <taxon>Gimesia</taxon>
    </lineage>
</organism>
<keyword evidence="1" id="KW-1133">Transmembrane helix</keyword>
<dbReference type="PANTHER" id="PTHR30273">
    <property type="entry name" value="PERIPLASMIC SIGNAL SENSOR AND SIGMA FACTOR ACTIVATOR FECR-RELATED"/>
    <property type="match status" value="1"/>
</dbReference>
<dbReference type="KEGG" id="gaw:V144x_14760"/>
<gene>
    <name evidence="3" type="ORF">V144x_14760</name>
</gene>